<feature type="compositionally biased region" description="Polar residues" evidence="1">
    <location>
        <begin position="280"/>
        <end position="297"/>
    </location>
</feature>
<feature type="compositionally biased region" description="Basic and acidic residues" evidence="1">
    <location>
        <begin position="312"/>
        <end position="326"/>
    </location>
</feature>
<organism evidence="2">
    <name type="scientific">Podoviridae sp. ctQZJ2</name>
    <dbReference type="NCBI Taxonomy" id="2825248"/>
    <lineage>
        <taxon>Viruses</taxon>
        <taxon>Duplodnaviria</taxon>
        <taxon>Heunggongvirae</taxon>
        <taxon>Uroviricota</taxon>
        <taxon>Caudoviricetes</taxon>
    </lineage>
</organism>
<sequence>MSTYTVEVRRICQSIAEQNKIQVFDDVERLIRVAYPKIFEDYIPFFDESYKNVLFPKILRHYYTREIGLETVGLWKLKLNTKMAEIMPYYNQLYQSELLKFDPLKNTQYSVKSKRTFDGKNVLNGTQKTDTNSNTDFTGHRKTDNTDTETNRLDRNTTATTDYKQDEKEKFGKNTEHVYDSQNRHEFGEENTQKYGKTETQAHNTTDEKTINTSTSYEGKENTKNVVPKEFESLTKYSDTPQGTIENIKAGKYLTNVTATVTPESESDSIKTFENRADKNTGSTALTKTGNDTTTLGGSDVLIKSGTNTETKTGEDTDRESGENDKNLTSNNTENTFETSNDNRKNVLDGNENIKNVTILTSDILGKTDNTTKIDNIDDYIESVFGKQGTETYSEMLMKFRSTFLNIDMLVIENLETLFMGLW</sequence>
<feature type="compositionally biased region" description="Low complexity" evidence="1">
    <location>
        <begin position="327"/>
        <end position="340"/>
    </location>
</feature>
<feature type="region of interest" description="Disordered" evidence="1">
    <location>
        <begin position="122"/>
        <end position="162"/>
    </location>
</feature>
<dbReference type="EMBL" id="BK015337">
    <property type="protein sequence ID" value="DAE01938.1"/>
    <property type="molecule type" value="Genomic_DNA"/>
</dbReference>
<feature type="region of interest" description="Disordered" evidence="1">
    <location>
        <begin position="186"/>
        <end position="209"/>
    </location>
</feature>
<protein>
    <submittedName>
        <fullName evidence="2">Lower collar protein</fullName>
    </submittedName>
</protein>
<accession>A0A8S5P4I9</accession>
<proteinExistence type="predicted"/>
<reference evidence="2" key="1">
    <citation type="journal article" date="2021" name="Proc. Natl. Acad. Sci. U.S.A.">
        <title>A Catalog of Tens of Thousands of Viruses from Human Metagenomes Reveals Hidden Associations with Chronic Diseases.</title>
        <authorList>
            <person name="Tisza M.J."/>
            <person name="Buck C.B."/>
        </authorList>
    </citation>
    <scope>NUCLEOTIDE SEQUENCE</scope>
    <source>
        <strain evidence="2">CtQZJ2</strain>
    </source>
</reference>
<name>A0A8S5P4I9_9CAUD</name>
<feature type="compositionally biased region" description="Basic and acidic residues" evidence="1">
    <location>
        <begin position="138"/>
        <end position="155"/>
    </location>
</feature>
<feature type="region of interest" description="Disordered" evidence="1">
    <location>
        <begin position="280"/>
        <end position="343"/>
    </location>
</feature>
<feature type="compositionally biased region" description="Polar residues" evidence="1">
    <location>
        <begin position="193"/>
        <end position="204"/>
    </location>
</feature>
<evidence type="ECO:0000313" key="2">
    <source>
        <dbReference type="EMBL" id="DAE01938.1"/>
    </source>
</evidence>
<evidence type="ECO:0000256" key="1">
    <source>
        <dbReference type="SAM" id="MobiDB-lite"/>
    </source>
</evidence>
<feature type="compositionally biased region" description="Polar residues" evidence="1">
    <location>
        <begin position="123"/>
        <end position="137"/>
    </location>
</feature>